<sequence>MFLTMFPSSKDPPVNDASYSGGICRSSSILSSSSINATLLTDCNSNLLLRHSID</sequence>
<accession>A0A0A9EH47</accession>
<protein>
    <submittedName>
        <fullName evidence="1">Uncharacterized protein</fullName>
    </submittedName>
</protein>
<organism evidence="1">
    <name type="scientific">Arundo donax</name>
    <name type="common">Giant reed</name>
    <name type="synonym">Donax arundinaceus</name>
    <dbReference type="NCBI Taxonomy" id="35708"/>
    <lineage>
        <taxon>Eukaryota</taxon>
        <taxon>Viridiplantae</taxon>
        <taxon>Streptophyta</taxon>
        <taxon>Embryophyta</taxon>
        <taxon>Tracheophyta</taxon>
        <taxon>Spermatophyta</taxon>
        <taxon>Magnoliopsida</taxon>
        <taxon>Liliopsida</taxon>
        <taxon>Poales</taxon>
        <taxon>Poaceae</taxon>
        <taxon>PACMAD clade</taxon>
        <taxon>Arundinoideae</taxon>
        <taxon>Arundineae</taxon>
        <taxon>Arundo</taxon>
    </lineage>
</organism>
<proteinExistence type="predicted"/>
<dbReference type="AlphaFoldDB" id="A0A0A9EH47"/>
<evidence type="ECO:0000313" key="1">
    <source>
        <dbReference type="EMBL" id="JAE00055.1"/>
    </source>
</evidence>
<reference evidence="1" key="1">
    <citation type="submission" date="2014-09" db="EMBL/GenBank/DDBJ databases">
        <authorList>
            <person name="Magalhaes I.L.F."/>
            <person name="Oliveira U."/>
            <person name="Santos F.R."/>
            <person name="Vidigal T.H.D.A."/>
            <person name="Brescovit A.D."/>
            <person name="Santos A.J."/>
        </authorList>
    </citation>
    <scope>NUCLEOTIDE SEQUENCE</scope>
    <source>
        <tissue evidence="1">Shoot tissue taken approximately 20 cm above the soil surface</tissue>
    </source>
</reference>
<name>A0A0A9EH47_ARUDO</name>
<dbReference type="EMBL" id="GBRH01197841">
    <property type="protein sequence ID" value="JAE00055.1"/>
    <property type="molecule type" value="Transcribed_RNA"/>
</dbReference>
<reference evidence="1" key="2">
    <citation type="journal article" date="2015" name="Data Brief">
        <title>Shoot transcriptome of the giant reed, Arundo donax.</title>
        <authorList>
            <person name="Barrero R.A."/>
            <person name="Guerrero F.D."/>
            <person name="Moolhuijzen P."/>
            <person name="Goolsby J.A."/>
            <person name="Tidwell J."/>
            <person name="Bellgard S.E."/>
            <person name="Bellgard M.I."/>
        </authorList>
    </citation>
    <scope>NUCLEOTIDE SEQUENCE</scope>
    <source>
        <tissue evidence="1">Shoot tissue taken approximately 20 cm above the soil surface</tissue>
    </source>
</reference>